<dbReference type="Proteomes" id="UP000054870">
    <property type="component" value="Unassembled WGS sequence"/>
</dbReference>
<feature type="transmembrane region" description="Helical" evidence="3">
    <location>
        <begin position="42"/>
        <end position="63"/>
    </location>
</feature>
<evidence type="ECO:0000256" key="2">
    <source>
        <dbReference type="ARBA" id="ARBA00022448"/>
    </source>
</evidence>
<feature type="transmembrane region" description="Helical" evidence="3">
    <location>
        <begin position="148"/>
        <end position="172"/>
    </location>
</feature>
<organism evidence="4 5">
    <name type="scientific">Caballeronia catudaia</name>
    <dbReference type="NCBI Taxonomy" id="1777136"/>
    <lineage>
        <taxon>Bacteria</taxon>
        <taxon>Pseudomonadati</taxon>
        <taxon>Pseudomonadota</taxon>
        <taxon>Betaproteobacteria</taxon>
        <taxon>Burkholderiales</taxon>
        <taxon>Burkholderiaceae</taxon>
        <taxon>Caballeronia</taxon>
    </lineage>
</organism>
<feature type="transmembrane region" description="Helical" evidence="3">
    <location>
        <begin position="75"/>
        <end position="100"/>
    </location>
</feature>
<name>A0A157ZER8_9BURK</name>
<feature type="transmembrane region" description="Helical" evidence="3">
    <location>
        <begin position="184"/>
        <end position="205"/>
    </location>
</feature>
<evidence type="ECO:0000313" key="4">
    <source>
        <dbReference type="EMBL" id="SAK44015.1"/>
    </source>
</evidence>
<keyword evidence="3" id="KW-1133">Transmembrane helix</keyword>
<evidence type="ECO:0000256" key="3">
    <source>
        <dbReference type="SAM" id="Phobius"/>
    </source>
</evidence>
<dbReference type="EMBL" id="FCOF02000002">
    <property type="protein sequence ID" value="SAK44015.1"/>
    <property type="molecule type" value="Genomic_DNA"/>
</dbReference>
<keyword evidence="3" id="KW-0812">Transmembrane</keyword>
<dbReference type="AlphaFoldDB" id="A0A157ZER8"/>
<gene>
    <name evidence="4" type="ORF">AWB75_00641</name>
</gene>
<feature type="transmembrane region" description="Helical" evidence="3">
    <location>
        <begin position="121"/>
        <end position="142"/>
    </location>
</feature>
<keyword evidence="3" id="KW-0472">Membrane</keyword>
<keyword evidence="5" id="KW-1185">Reference proteome</keyword>
<proteinExistence type="inferred from homology"/>
<dbReference type="RefSeq" id="WP_061122633.1">
    <property type="nucleotide sequence ID" value="NZ_FCOF02000002.1"/>
</dbReference>
<evidence type="ECO:0000256" key="1">
    <source>
        <dbReference type="ARBA" id="ARBA00007783"/>
    </source>
</evidence>
<dbReference type="PANTHER" id="PTHR30413:SF10">
    <property type="entry name" value="CAPSULE POLYSACCHARIDE EXPORT INNER-MEMBRANE PROTEIN CTRC"/>
    <property type="match status" value="1"/>
</dbReference>
<accession>A0A157ZER8</accession>
<dbReference type="OrthoDB" id="9796017at2"/>
<comment type="caution">
    <text evidence="4">The sequence shown here is derived from an EMBL/GenBank/DDBJ whole genome shotgun (WGS) entry which is preliminary data.</text>
</comment>
<sequence>MITYNSASSRPTFGEFVSALKLWRVWLHMGLQDVKSRFRSSFLGPGWILVNLAAIIGAIGMIYGRLFHQPMNEFLPFLTLGLVTWAFIGSSLTEGCNAFIVAEGYIKQFPFPKTIYLYRAMVPYIIVFAIGLGVFFVCAAIYQRPMGWGALWVLPCFVLFLIVNFFHLVIVAHIGARFRDLPHLLGSAIQIAFYLTPVMFTVAMLKDRGLAFVYMVNPLYYLLELIRYPLLNSEAPPAEVIYVSIGYCVAAGLVASLIVKKMSHRIVYVL</sequence>
<evidence type="ECO:0000313" key="5">
    <source>
        <dbReference type="Proteomes" id="UP000054870"/>
    </source>
</evidence>
<feature type="transmembrane region" description="Helical" evidence="3">
    <location>
        <begin position="240"/>
        <end position="259"/>
    </location>
</feature>
<comment type="similarity">
    <text evidence="1">Belongs to the ABC-2 integral membrane protein family.</text>
</comment>
<protein>
    <submittedName>
        <fullName evidence="4">ABC-2 type transporter</fullName>
    </submittedName>
</protein>
<keyword evidence="2" id="KW-0813">Transport</keyword>
<dbReference type="PANTHER" id="PTHR30413">
    <property type="entry name" value="INNER MEMBRANE TRANSPORT PERMEASE"/>
    <property type="match status" value="1"/>
</dbReference>
<reference evidence="4" key="1">
    <citation type="submission" date="2016-01" db="EMBL/GenBank/DDBJ databases">
        <authorList>
            <person name="Peeters C."/>
        </authorList>
    </citation>
    <scope>NUCLEOTIDE SEQUENCE [LARGE SCALE GENOMIC DNA]</scope>
    <source>
        <strain evidence="4">LMG 29318</strain>
    </source>
</reference>
<dbReference type="GO" id="GO:0015920">
    <property type="term" value="P:lipopolysaccharide transport"/>
    <property type="evidence" value="ECO:0007669"/>
    <property type="project" value="TreeGrafter"/>
</dbReference>